<dbReference type="Gene3D" id="1.20.5.1150">
    <property type="entry name" value="Ribosomal protein S8"/>
    <property type="match status" value="1"/>
</dbReference>
<dbReference type="PANTHER" id="PTHR21109:SF0">
    <property type="entry name" value="SMALL RIBOSOMAL SUBUNIT PROTEIN BS21M"/>
    <property type="match status" value="1"/>
</dbReference>
<feature type="region of interest" description="Disordered" evidence="4">
    <location>
        <begin position="119"/>
        <end position="177"/>
    </location>
</feature>
<dbReference type="GeneID" id="112272979"/>
<dbReference type="PaxDb" id="3218-PP1S241_34V6.1"/>
<dbReference type="eggNOG" id="ENOG502RZIG">
    <property type="taxonomic scope" value="Eukaryota"/>
</dbReference>
<dbReference type="GO" id="GO:0005840">
    <property type="term" value="C:ribosome"/>
    <property type="evidence" value="ECO:0007669"/>
    <property type="project" value="UniProtKB-KW"/>
</dbReference>
<reference evidence="5 7" key="2">
    <citation type="journal article" date="2018" name="Plant J.">
        <title>The Physcomitrella patens chromosome-scale assembly reveals moss genome structure and evolution.</title>
        <authorList>
            <person name="Lang D."/>
            <person name="Ullrich K.K."/>
            <person name="Murat F."/>
            <person name="Fuchs J."/>
            <person name="Jenkins J."/>
            <person name="Haas F.B."/>
            <person name="Piednoel M."/>
            <person name="Gundlach H."/>
            <person name="Van Bel M."/>
            <person name="Meyberg R."/>
            <person name="Vives C."/>
            <person name="Morata J."/>
            <person name="Symeonidi A."/>
            <person name="Hiss M."/>
            <person name="Muchero W."/>
            <person name="Kamisugi Y."/>
            <person name="Saleh O."/>
            <person name="Blanc G."/>
            <person name="Decker E.L."/>
            <person name="van Gessel N."/>
            <person name="Grimwood J."/>
            <person name="Hayes R.D."/>
            <person name="Graham S.W."/>
            <person name="Gunter L.E."/>
            <person name="McDaniel S.F."/>
            <person name="Hoernstein S.N.W."/>
            <person name="Larsson A."/>
            <person name="Li F.W."/>
            <person name="Perroud P.F."/>
            <person name="Phillips J."/>
            <person name="Ranjan P."/>
            <person name="Rokshar D.S."/>
            <person name="Rothfels C.J."/>
            <person name="Schneider L."/>
            <person name="Shu S."/>
            <person name="Stevenson D.W."/>
            <person name="Thummler F."/>
            <person name="Tillich M."/>
            <person name="Villarreal Aguilar J.C."/>
            <person name="Widiez T."/>
            <person name="Wong G.K."/>
            <person name="Wymore A."/>
            <person name="Zhang Y."/>
            <person name="Zimmer A.D."/>
            <person name="Quatrano R.S."/>
            <person name="Mayer K.F.X."/>
            <person name="Goodstein D."/>
            <person name="Casacuberta J.M."/>
            <person name="Vandepoele K."/>
            <person name="Reski R."/>
            <person name="Cuming A.C."/>
            <person name="Tuskan G.A."/>
            <person name="Maumus F."/>
            <person name="Salse J."/>
            <person name="Schmutz J."/>
            <person name="Rensing S.A."/>
        </authorList>
    </citation>
    <scope>NUCLEOTIDE SEQUENCE [LARGE SCALE GENOMIC DNA]</scope>
    <source>
        <strain evidence="6 7">cv. Gransden 2004</strain>
    </source>
</reference>
<accession>A9TIY3</accession>
<dbReference type="HOGENOM" id="CLU_1505868_0_0_1"/>
<evidence type="ECO:0000256" key="4">
    <source>
        <dbReference type="SAM" id="MobiDB-lite"/>
    </source>
</evidence>
<sequence>MAMSSAVFTPLPISSSLRCSAAESSSNGASPSNVESLKLPQLAVSRSQPLSVNHGEASVMSVLHPGLEHVNVMYFKGTYNTQVFVGEDEPADSVVRRFRKAVMAAGVIPECRRRRYHETPQDIVKRKQKESHRRKASGRRFNGPRPEGGYGEKKEAAASNDDDDFWGYAEEGADVGL</sequence>
<keyword evidence="7" id="KW-1185">Reference proteome</keyword>
<dbReference type="Gramene" id="Pp3c20_22830V3.2">
    <property type="protein sequence ID" value="Pp3c20_22830V3.2"/>
    <property type="gene ID" value="Pp3c20_22830"/>
</dbReference>
<keyword evidence="2" id="KW-0689">Ribosomal protein</keyword>
<dbReference type="EnsemblPlants" id="Pp3c20_22830V3.1">
    <property type="protein sequence ID" value="Pp3c20_22830V3.1"/>
    <property type="gene ID" value="Pp3c20_22830"/>
</dbReference>
<dbReference type="Proteomes" id="UP000006727">
    <property type="component" value="Chromosome 20"/>
</dbReference>
<dbReference type="EnsemblPlants" id="Pp3c20_22830V3.2">
    <property type="protein sequence ID" value="Pp3c20_22830V3.2"/>
    <property type="gene ID" value="Pp3c20_22830"/>
</dbReference>
<dbReference type="InterPro" id="IPR038380">
    <property type="entry name" value="Ribosomal_bS21_sf"/>
</dbReference>
<dbReference type="Gramene" id="Pp3c20_22830V3.1">
    <property type="protein sequence ID" value="Pp3c20_22830V3.1"/>
    <property type="gene ID" value="Pp3c20_22830"/>
</dbReference>
<protein>
    <recommendedName>
        <fullName evidence="8">Plastid ribosomal protein S21</fullName>
    </recommendedName>
</protein>
<reference evidence="5 7" key="1">
    <citation type="journal article" date="2008" name="Science">
        <title>The Physcomitrella genome reveals evolutionary insights into the conquest of land by plants.</title>
        <authorList>
            <person name="Rensing S."/>
            <person name="Lang D."/>
            <person name="Zimmer A."/>
            <person name="Terry A."/>
            <person name="Salamov A."/>
            <person name="Shapiro H."/>
            <person name="Nishiyama T."/>
            <person name="Perroud P.-F."/>
            <person name="Lindquist E."/>
            <person name="Kamisugi Y."/>
            <person name="Tanahashi T."/>
            <person name="Sakakibara K."/>
            <person name="Fujita T."/>
            <person name="Oishi K."/>
            <person name="Shin-I T."/>
            <person name="Kuroki Y."/>
            <person name="Toyoda A."/>
            <person name="Suzuki Y."/>
            <person name="Hashimoto A."/>
            <person name="Yamaguchi K."/>
            <person name="Sugano A."/>
            <person name="Kohara Y."/>
            <person name="Fujiyama A."/>
            <person name="Anterola A."/>
            <person name="Aoki S."/>
            <person name="Ashton N."/>
            <person name="Barbazuk W.B."/>
            <person name="Barker E."/>
            <person name="Bennetzen J."/>
            <person name="Bezanilla M."/>
            <person name="Blankenship R."/>
            <person name="Cho S.H."/>
            <person name="Dutcher S."/>
            <person name="Estelle M."/>
            <person name="Fawcett J.A."/>
            <person name="Gundlach H."/>
            <person name="Hanada K."/>
            <person name="Heyl A."/>
            <person name="Hicks K.A."/>
            <person name="Hugh J."/>
            <person name="Lohr M."/>
            <person name="Mayer K."/>
            <person name="Melkozernov A."/>
            <person name="Murata T."/>
            <person name="Nelson D."/>
            <person name="Pils B."/>
            <person name="Prigge M."/>
            <person name="Reiss B."/>
            <person name="Renner T."/>
            <person name="Rombauts S."/>
            <person name="Rushton P."/>
            <person name="Sanderfoot A."/>
            <person name="Schween G."/>
            <person name="Shiu S.-H."/>
            <person name="Stueber K."/>
            <person name="Theodoulou F.L."/>
            <person name="Tu H."/>
            <person name="Van de Peer Y."/>
            <person name="Verrier P.J."/>
            <person name="Waters E."/>
            <person name="Wood A."/>
            <person name="Yang L."/>
            <person name="Cove D."/>
            <person name="Cuming A."/>
            <person name="Hasebe M."/>
            <person name="Lucas S."/>
            <person name="Mishler D.B."/>
            <person name="Reski R."/>
            <person name="Grigoriev I."/>
            <person name="Quatrano R.S."/>
            <person name="Boore J.L."/>
        </authorList>
    </citation>
    <scope>NUCLEOTIDE SEQUENCE [LARGE SCALE GENOMIC DNA]</scope>
    <source>
        <strain evidence="6 7">cv. Gransden 2004</strain>
    </source>
</reference>
<dbReference type="PANTHER" id="PTHR21109">
    <property type="entry name" value="MITOCHONDRIAL 28S RIBOSOMAL PROTEIN S21"/>
    <property type="match status" value="1"/>
</dbReference>
<dbReference type="PRINTS" id="PR00976">
    <property type="entry name" value="RIBOSOMALS21"/>
</dbReference>
<feature type="compositionally biased region" description="Basic residues" evidence="4">
    <location>
        <begin position="126"/>
        <end position="138"/>
    </location>
</feature>
<evidence type="ECO:0000256" key="2">
    <source>
        <dbReference type="ARBA" id="ARBA00022980"/>
    </source>
</evidence>
<dbReference type="STRING" id="3218.A9TIY3"/>
<evidence type="ECO:0000256" key="1">
    <source>
        <dbReference type="ARBA" id="ARBA00006640"/>
    </source>
</evidence>
<dbReference type="GO" id="GO:0006412">
    <property type="term" value="P:translation"/>
    <property type="evidence" value="ECO:0007669"/>
    <property type="project" value="InterPro"/>
</dbReference>
<dbReference type="Pfam" id="PF01165">
    <property type="entry name" value="Ribosomal_S21"/>
    <property type="match status" value="1"/>
</dbReference>
<dbReference type="GO" id="GO:1990904">
    <property type="term" value="C:ribonucleoprotein complex"/>
    <property type="evidence" value="ECO:0007669"/>
    <property type="project" value="UniProtKB-KW"/>
</dbReference>
<reference evidence="6" key="3">
    <citation type="submission" date="2020-12" db="UniProtKB">
        <authorList>
            <consortium name="EnsemblPlants"/>
        </authorList>
    </citation>
    <scope>IDENTIFICATION</scope>
</reference>
<name>A9TIY3_PHYPA</name>
<dbReference type="InterPro" id="IPR001911">
    <property type="entry name" value="Ribosomal_bS21"/>
</dbReference>
<dbReference type="EMBL" id="ABEU02000020">
    <property type="protein sequence ID" value="PNR33527.1"/>
    <property type="molecule type" value="Genomic_DNA"/>
</dbReference>
<gene>
    <name evidence="6" type="primary">LOC112272979</name>
    <name evidence="5" type="ORF">PHYPA_025471</name>
</gene>
<dbReference type="NCBIfam" id="TIGR00030">
    <property type="entry name" value="S21p"/>
    <property type="match status" value="1"/>
</dbReference>
<dbReference type="RefSeq" id="XP_024357003.1">
    <property type="nucleotide sequence ID" value="XM_024501235.2"/>
</dbReference>
<dbReference type="OrthoDB" id="785538at2759"/>
<evidence type="ECO:0000313" key="7">
    <source>
        <dbReference type="Proteomes" id="UP000006727"/>
    </source>
</evidence>
<dbReference type="HAMAP" id="MF_00358">
    <property type="entry name" value="Ribosomal_bS21"/>
    <property type="match status" value="1"/>
</dbReference>
<evidence type="ECO:0000313" key="5">
    <source>
        <dbReference type="EMBL" id="PNR33527.1"/>
    </source>
</evidence>
<organism evidence="5">
    <name type="scientific">Physcomitrium patens</name>
    <name type="common">Spreading-leaved earth moss</name>
    <name type="synonym">Physcomitrella patens</name>
    <dbReference type="NCBI Taxonomy" id="3218"/>
    <lineage>
        <taxon>Eukaryota</taxon>
        <taxon>Viridiplantae</taxon>
        <taxon>Streptophyta</taxon>
        <taxon>Embryophyta</taxon>
        <taxon>Bryophyta</taxon>
        <taxon>Bryophytina</taxon>
        <taxon>Bryopsida</taxon>
        <taxon>Funariidae</taxon>
        <taxon>Funariales</taxon>
        <taxon>Funariaceae</taxon>
        <taxon>Physcomitrium</taxon>
    </lineage>
</organism>
<proteinExistence type="inferred from homology"/>
<dbReference type="OMA" id="ANANLMW"/>
<evidence type="ECO:0008006" key="8">
    <source>
        <dbReference type="Google" id="ProtNLM"/>
    </source>
</evidence>
<keyword evidence="3" id="KW-0687">Ribonucleoprotein</keyword>
<evidence type="ECO:0000256" key="3">
    <source>
        <dbReference type="ARBA" id="ARBA00023274"/>
    </source>
</evidence>
<evidence type="ECO:0000313" key="6">
    <source>
        <dbReference type="EnsemblPlants" id="Pp3c20_22830V3.1"/>
    </source>
</evidence>
<dbReference type="GO" id="GO:0003735">
    <property type="term" value="F:structural constituent of ribosome"/>
    <property type="evidence" value="ECO:0007669"/>
    <property type="project" value="InterPro"/>
</dbReference>
<comment type="similarity">
    <text evidence="1">Belongs to the bacterial ribosomal protein bS21 family.</text>
</comment>
<dbReference type="AlphaFoldDB" id="A9TIY3"/>